<feature type="disulfide bond" evidence="13">
    <location>
        <begin position="307"/>
        <end position="338"/>
    </location>
</feature>
<evidence type="ECO:0000256" key="9">
    <source>
        <dbReference type="ARBA" id="ARBA00022801"/>
    </source>
</evidence>
<dbReference type="eggNOG" id="KOG1339">
    <property type="taxonomic scope" value="Eukaryota"/>
</dbReference>
<keyword evidence="9" id="KW-0378">Hydrolase</keyword>
<feature type="signal peptide" evidence="14">
    <location>
        <begin position="1"/>
        <end position="22"/>
    </location>
</feature>
<reference evidence="16 17" key="1">
    <citation type="journal article" date="2009" name="Nature">
        <title>Evolution of pathogenicity and sexual reproduction in eight Candida genomes.</title>
        <authorList>
            <person name="Butler G."/>
            <person name="Rasmussen M.D."/>
            <person name="Lin M.F."/>
            <person name="Santos M.A."/>
            <person name="Sakthikumar S."/>
            <person name="Munro C.A."/>
            <person name="Rheinbay E."/>
            <person name="Grabherr M."/>
            <person name="Forche A."/>
            <person name="Reedy J.L."/>
            <person name="Agrafioti I."/>
            <person name="Arnaud M.B."/>
            <person name="Bates S."/>
            <person name="Brown A.J."/>
            <person name="Brunke S."/>
            <person name="Costanzo M.C."/>
            <person name="Fitzpatrick D.A."/>
            <person name="de Groot P.W."/>
            <person name="Harris D."/>
            <person name="Hoyer L.L."/>
            <person name="Hube B."/>
            <person name="Klis F.M."/>
            <person name="Kodira C."/>
            <person name="Lennard N."/>
            <person name="Logue M.E."/>
            <person name="Martin R."/>
            <person name="Neiman A.M."/>
            <person name="Nikolaou E."/>
            <person name="Quail M.A."/>
            <person name="Quinn J."/>
            <person name="Santos M.C."/>
            <person name="Schmitzberger F.F."/>
            <person name="Sherlock G."/>
            <person name="Shah P."/>
            <person name="Silverstein K.A."/>
            <person name="Skrzypek M.S."/>
            <person name="Soll D."/>
            <person name="Staggs R."/>
            <person name="Stansfield I."/>
            <person name="Stumpf M.P."/>
            <person name="Sudbery P.E."/>
            <person name="Srikantha T."/>
            <person name="Zeng Q."/>
            <person name="Berman J."/>
            <person name="Berriman M."/>
            <person name="Heitman J."/>
            <person name="Gow N.A."/>
            <person name="Lorenz M.C."/>
            <person name="Birren B.W."/>
            <person name="Kellis M."/>
            <person name="Cuomo C.A."/>
        </authorList>
    </citation>
    <scope>NUCLEOTIDE SEQUENCE [LARGE SCALE GENOMIC DNA]</scope>
    <source>
        <strain evidence="17">ATCC 6260 / CBS 566 / DSM 6381 / JCM 1539 / NBRC 10279 / NRRL Y-324</strain>
    </source>
</reference>
<dbReference type="InterPro" id="IPR001461">
    <property type="entry name" value="Aspartic_peptidase_A1"/>
</dbReference>
<comment type="similarity">
    <text evidence="3">Belongs to the peptidase A1 family.</text>
</comment>
<dbReference type="AlphaFoldDB" id="A5DG17"/>
<sequence length="389" mass="42944">MSLQSMVFKALVAALSVTTTFAAVVPEKRSTSKVISVDFRVEKSPPLPLSSDIVSEGAEQTKREVIPLTLARDDISYLLQLDIGSNQETFTFQIDTGSSNLFVPLAGATCECAEEARYDPQGSTSSHLLYNNVTLLYGEGHAYGDFYTDTVSLTQNPQVSLKDFQFVGANNTDIGYGYLGLGFDNGEYYPEYPNFPQSLKNQGYLDKNAYSLYLDSAESPSGTIIFGGKDTSKYEGELKTLPITHDFRLAVALESISSGNFTVSGNQINSMFDTGSTFTWLQPQIYQPLAEKYGWTKQPGGGYHGPCEGDDLVFDFGYDLKISVPYNQLITRYDGKQCWVYIIEHPTDEIINILGDNFLRSVYAVFDLDERTISAAPVVYTSDSNVVPL</sequence>
<proteinExistence type="inferred from homology"/>
<evidence type="ECO:0000256" key="13">
    <source>
        <dbReference type="PIRSR" id="PIRSR601461-2"/>
    </source>
</evidence>
<dbReference type="CDD" id="cd05474">
    <property type="entry name" value="SAP_like"/>
    <property type="match status" value="1"/>
</dbReference>
<dbReference type="GeneID" id="5127999"/>
<dbReference type="EMBL" id="CH408156">
    <property type="protein sequence ID" value="EDK38120.2"/>
    <property type="molecule type" value="Genomic_DNA"/>
</dbReference>
<comment type="subcellular location">
    <subcellularLocation>
        <location evidence="2">Secreted</location>
    </subcellularLocation>
</comment>
<feature type="active site" evidence="12">
    <location>
        <position position="273"/>
    </location>
</feature>
<evidence type="ECO:0000256" key="7">
    <source>
        <dbReference type="ARBA" id="ARBA00022729"/>
    </source>
</evidence>
<evidence type="ECO:0000313" key="16">
    <source>
        <dbReference type="EMBL" id="EDK38120.2"/>
    </source>
</evidence>
<evidence type="ECO:0000256" key="3">
    <source>
        <dbReference type="ARBA" id="ARBA00007447"/>
    </source>
</evidence>
<keyword evidence="8" id="KW-0064">Aspartyl protease</keyword>
<dbReference type="Gene3D" id="2.40.70.10">
    <property type="entry name" value="Acid Proteases"/>
    <property type="match status" value="2"/>
</dbReference>
<feature type="active site" evidence="12">
    <location>
        <position position="95"/>
    </location>
</feature>
<keyword evidence="11 13" id="KW-1015">Disulfide bond</keyword>
<protein>
    <recommendedName>
        <fullName evidence="4">candidapepsin</fullName>
        <ecNumber evidence="4">3.4.23.24</ecNumber>
    </recommendedName>
</protein>
<evidence type="ECO:0000259" key="15">
    <source>
        <dbReference type="PROSITE" id="PS51767"/>
    </source>
</evidence>
<dbReference type="Pfam" id="PF00026">
    <property type="entry name" value="Asp"/>
    <property type="match status" value="1"/>
</dbReference>
<dbReference type="SUPFAM" id="SSF50630">
    <property type="entry name" value="Acid proteases"/>
    <property type="match status" value="1"/>
</dbReference>
<dbReference type="PANTHER" id="PTHR47966">
    <property type="entry name" value="BETA-SITE APP-CLEAVING ENZYME, ISOFORM A-RELATED"/>
    <property type="match status" value="1"/>
</dbReference>
<dbReference type="PANTHER" id="PTHR47966:SF65">
    <property type="entry name" value="ASPARTIC-TYPE ENDOPEPTIDASE"/>
    <property type="match status" value="1"/>
</dbReference>
<evidence type="ECO:0000256" key="2">
    <source>
        <dbReference type="ARBA" id="ARBA00004613"/>
    </source>
</evidence>
<dbReference type="VEuPathDB" id="FungiDB:PGUG_02218"/>
<evidence type="ECO:0000256" key="5">
    <source>
        <dbReference type="ARBA" id="ARBA00022525"/>
    </source>
</evidence>
<keyword evidence="10" id="KW-0865">Zymogen</keyword>
<evidence type="ECO:0000256" key="8">
    <source>
        <dbReference type="ARBA" id="ARBA00022750"/>
    </source>
</evidence>
<dbReference type="EC" id="3.4.23.24" evidence="4"/>
<dbReference type="OrthoDB" id="771136at2759"/>
<evidence type="ECO:0000256" key="10">
    <source>
        <dbReference type="ARBA" id="ARBA00023145"/>
    </source>
</evidence>
<feature type="chain" id="PRO_5002681111" description="candidapepsin" evidence="14">
    <location>
        <begin position="23"/>
        <end position="389"/>
    </location>
</feature>
<keyword evidence="6" id="KW-0645">Protease</keyword>
<feature type="domain" description="Peptidase A1" evidence="15">
    <location>
        <begin position="77"/>
        <end position="376"/>
    </location>
</feature>
<dbReference type="InterPro" id="IPR033876">
    <property type="entry name" value="SAP-like"/>
</dbReference>
<dbReference type="GO" id="GO:0004190">
    <property type="term" value="F:aspartic-type endopeptidase activity"/>
    <property type="evidence" value="ECO:0007669"/>
    <property type="project" value="UniProtKB-KW"/>
</dbReference>
<dbReference type="GO" id="GO:0005576">
    <property type="term" value="C:extracellular region"/>
    <property type="evidence" value="ECO:0007669"/>
    <property type="project" value="UniProtKB-SubCell"/>
</dbReference>
<keyword evidence="5" id="KW-0964">Secreted</keyword>
<evidence type="ECO:0000256" key="6">
    <source>
        <dbReference type="ARBA" id="ARBA00022670"/>
    </source>
</evidence>
<evidence type="ECO:0000256" key="12">
    <source>
        <dbReference type="PIRSR" id="PIRSR601461-1"/>
    </source>
</evidence>
<dbReference type="PROSITE" id="PS51767">
    <property type="entry name" value="PEPTIDASE_A1"/>
    <property type="match status" value="1"/>
</dbReference>
<dbReference type="PRINTS" id="PR00792">
    <property type="entry name" value="PEPSIN"/>
</dbReference>
<evidence type="ECO:0000256" key="14">
    <source>
        <dbReference type="SAM" id="SignalP"/>
    </source>
</evidence>
<dbReference type="GO" id="GO:0006508">
    <property type="term" value="P:proteolysis"/>
    <property type="evidence" value="ECO:0007669"/>
    <property type="project" value="UniProtKB-KW"/>
</dbReference>
<dbReference type="InterPro" id="IPR033121">
    <property type="entry name" value="PEPTIDASE_A1"/>
</dbReference>
<dbReference type="OMA" id="CAEEARY"/>
<keyword evidence="17" id="KW-1185">Reference proteome</keyword>
<dbReference type="RefSeq" id="XP_001486547.2">
    <property type="nucleotide sequence ID" value="XM_001486497.1"/>
</dbReference>
<evidence type="ECO:0000256" key="11">
    <source>
        <dbReference type="ARBA" id="ARBA00023157"/>
    </source>
</evidence>
<dbReference type="HOGENOM" id="CLU_013253_9_1_1"/>
<evidence type="ECO:0000256" key="4">
    <source>
        <dbReference type="ARBA" id="ARBA00013207"/>
    </source>
</evidence>
<dbReference type="Proteomes" id="UP000001997">
    <property type="component" value="Unassembled WGS sequence"/>
</dbReference>
<accession>A5DG17</accession>
<keyword evidence="7 14" id="KW-0732">Signal</keyword>
<evidence type="ECO:0000256" key="1">
    <source>
        <dbReference type="ARBA" id="ARBA00001675"/>
    </source>
</evidence>
<evidence type="ECO:0000313" key="17">
    <source>
        <dbReference type="Proteomes" id="UP000001997"/>
    </source>
</evidence>
<dbReference type="InterPro" id="IPR021109">
    <property type="entry name" value="Peptidase_aspartic_dom_sf"/>
</dbReference>
<comment type="catalytic activity">
    <reaction evidence="1">
        <text>Preferential cleavage at the carboxyl of hydrophobic amino acids, but fails to cleave 15-Leu-|-Tyr-16, 16-Tyr-|-Leu-17 and 24-Phe-|-Phe-25 of insulin B chain. Activates trypsinogen, and degrades keratin.</text>
        <dbReference type="EC" id="3.4.23.24"/>
    </reaction>
</comment>
<organism evidence="16 17">
    <name type="scientific">Meyerozyma guilliermondii (strain ATCC 6260 / CBS 566 / DSM 6381 / JCM 1539 / NBRC 10279 / NRRL Y-324)</name>
    <name type="common">Yeast</name>
    <name type="synonym">Candida guilliermondii</name>
    <dbReference type="NCBI Taxonomy" id="294746"/>
    <lineage>
        <taxon>Eukaryota</taxon>
        <taxon>Fungi</taxon>
        <taxon>Dikarya</taxon>
        <taxon>Ascomycota</taxon>
        <taxon>Saccharomycotina</taxon>
        <taxon>Pichiomycetes</taxon>
        <taxon>Debaryomycetaceae</taxon>
        <taxon>Meyerozyma</taxon>
    </lineage>
</organism>
<dbReference type="KEGG" id="pgu:PGUG_02218"/>
<dbReference type="InParanoid" id="A5DG17"/>
<gene>
    <name evidence="16" type="ORF">PGUG_02218</name>
</gene>
<name>A5DG17_PICGU</name>